<evidence type="ECO:0000256" key="2">
    <source>
        <dbReference type="RuleBase" id="RU361262"/>
    </source>
</evidence>
<dbReference type="InterPro" id="IPR033562">
    <property type="entry name" value="PLPL"/>
</dbReference>
<proteinExistence type="inferred from homology"/>
<dbReference type="GO" id="GO:0019433">
    <property type="term" value="P:triglyceride catabolic process"/>
    <property type="evidence" value="ECO:0007669"/>
    <property type="project" value="TreeGrafter"/>
</dbReference>
<keyword evidence="1 2" id="KW-0443">Lipid metabolism</keyword>
<comment type="similarity">
    <text evidence="2">Belongs to the patatin family.</text>
</comment>
<comment type="function">
    <text evidence="2">Lipolytic acyl hydrolase (LAH).</text>
</comment>
<dbReference type="EC" id="3.1.1.-" evidence="2"/>
<dbReference type="GO" id="GO:0005811">
    <property type="term" value="C:lipid droplet"/>
    <property type="evidence" value="ECO:0007669"/>
    <property type="project" value="TreeGrafter"/>
</dbReference>
<keyword evidence="2" id="KW-0378">Hydrolase</keyword>
<feature type="domain" description="PNPLA" evidence="4">
    <location>
        <begin position="130"/>
        <end position="255"/>
    </location>
</feature>
<dbReference type="GO" id="GO:0005737">
    <property type="term" value="C:cytoplasm"/>
    <property type="evidence" value="ECO:0007669"/>
    <property type="project" value="TreeGrafter"/>
</dbReference>
<dbReference type="PANTHER" id="PTHR12406:SF45">
    <property type="entry name" value="PATATIN"/>
    <property type="match status" value="1"/>
</dbReference>
<dbReference type="AlphaFoldDB" id="A0A7S1SRS5"/>
<protein>
    <recommendedName>
        <fullName evidence="2">Patatin</fullName>
        <ecNumber evidence="2">3.1.1.-</ecNumber>
    </recommendedName>
</protein>
<dbReference type="PANTHER" id="PTHR12406">
    <property type="entry name" value="CALCIUM-INDEPENDENT PHOSPHOLIPASE A2 IPLA2 -RELATED"/>
    <property type="match status" value="1"/>
</dbReference>
<evidence type="ECO:0000313" key="5">
    <source>
        <dbReference type="EMBL" id="CAD9206071.1"/>
    </source>
</evidence>
<dbReference type="InterPro" id="IPR016035">
    <property type="entry name" value="Acyl_Trfase/lysoPLipase"/>
</dbReference>
<comment type="domain">
    <text evidence="2">The nitrogen atoms of the two glycine residues in the GGXR motif define the oxyanion hole, and stabilize the oxyanion that forms during the nucleophilic attack by the catalytic serine during substrate cleavage.</text>
</comment>
<name>A0A7S1SRS5_9CHLO</name>
<sequence length="334" mass="37028">MTPAAGREAPLPPPDPIVCHVRLGAMLLALGARATLRVESRISLRRTTALAPGAVAPPRPLPQHGTARGASSPVVREAPRLGRVGPLWVAGKRAVVLWRLPAMQRADDSSTATGVSKFLATRYDLSRVEMMGTSCGALCATLTACGVNPERTLRSAYDLSLEANLWDRPLGLAGIWGGLILRWLEELLPDNAGDMCRERVRIMITEVPNLRQTAVDDYLDKEDLIRVNMASVHVPIFLDWKLTAACRERQCVDGSIPDVVFRRSTSASIDDMFADERCIVIDHKMDEQLKLEQFGFLKLREYSEVQYMMELGYRFAERLQQNGTFDALPSLSRS</sequence>
<feature type="region of interest" description="Disordered" evidence="3">
    <location>
        <begin position="53"/>
        <end position="73"/>
    </location>
</feature>
<accession>A0A7S1SRS5</accession>
<dbReference type="GO" id="GO:0055088">
    <property type="term" value="P:lipid homeostasis"/>
    <property type="evidence" value="ECO:0007669"/>
    <property type="project" value="TreeGrafter"/>
</dbReference>
<dbReference type="GO" id="GO:0016020">
    <property type="term" value="C:membrane"/>
    <property type="evidence" value="ECO:0007669"/>
    <property type="project" value="TreeGrafter"/>
</dbReference>
<dbReference type="GO" id="GO:0004806">
    <property type="term" value="F:triacylglycerol lipase activity"/>
    <property type="evidence" value="ECO:0007669"/>
    <property type="project" value="TreeGrafter"/>
</dbReference>
<dbReference type="InterPro" id="IPR002641">
    <property type="entry name" value="PNPLA_dom"/>
</dbReference>
<dbReference type="SUPFAM" id="SSF52151">
    <property type="entry name" value="FabD/lysophospholipase-like"/>
    <property type="match status" value="1"/>
</dbReference>
<evidence type="ECO:0000256" key="1">
    <source>
        <dbReference type="ARBA" id="ARBA00023098"/>
    </source>
</evidence>
<reference evidence="5" key="1">
    <citation type="submission" date="2021-01" db="EMBL/GenBank/DDBJ databases">
        <authorList>
            <person name="Corre E."/>
            <person name="Pelletier E."/>
            <person name="Niang G."/>
            <person name="Scheremetjew M."/>
            <person name="Finn R."/>
            <person name="Kale V."/>
            <person name="Holt S."/>
            <person name="Cochrane G."/>
            <person name="Meng A."/>
            <person name="Brown T."/>
            <person name="Cohen L."/>
        </authorList>
    </citation>
    <scope>NUCLEOTIDE SEQUENCE</scope>
    <source>
        <strain evidence="5">PLY429</strain>
    </source>
</reference>
<gene>
    <name evidence="5" type="ORF">TCHU04912_LOCUS8307</name>
</gene>
<dbReference type="Pfam" id="PF01734">
    <property type="entry name" value="Patatin"/>
    <property type="match status" value="1"/>
</dbReference>
<evidence type="ECO:0000259" key="4">
    <source>
        <dbReference type="Pfam" id="PF01734"/>
    </source>
</evidence>
<evidence type="ECO:0000256" key="3">
    <source>
        <dbReference type="SAM" id="MobiDB-lite"/>
    </source>
</evidence>
<organism evidence="5">
    <name type="scientific">Tetraselmis chuii</name>
    <dbReference type="NCBI Taxonomy" id="63592"/>
    <lineage>
        <taxon>Eukaryota</taxon>
        <taxon>Viridiplantae</taxon>
        <taxon>Chlorophyta</taxon>
        <taxon>core chlorophytes</taxon>
        <taxon>Chlorodendrophyceae</taxon>
        <taxon>Chlorodendrales</taxon>
        <taxon>Chlorodendraceae</taxon>
        <taxon>Tetraselmis</taxon>
    </lineage>
</organism>
<dbReference type="EMBL" id="HBGG01016184">
    <property type="protein sequence ID" value="CAD9206071.1"/>
    <property type="molecule type" value="Transcribed_RNA"/>
</dbReference>
<keyword evidence="2" id="KW-0442">Lipid degradation</keyword>